<comment type="caution">
    <text evidence="2">The sequence shown here is derived from an EMBL/GenBank/DDBJ whole genome shotgun (WGS) entry which is preliminary data.</text>
</comment>
<feature type="region of interest" description="Disordered" evidence="1">
    <location>
        <begin position="44"/>
        <end position="107"/>
    </location>
</feature>
<dbReference type="AlphaFoldDB" id="A0A565BDL8"/>
<evidence type="ECO:0000256" key="1">
    <source>
        <dbReference type="SAM" id="MobiDB-lite"/>
    </source>
</evidence>
<sequence length="260" mass="28385">MPIGSAQPCSPLGIDRLVASGPVPVSHILNLLLLCSLRRRGITTLSTPSPMSSSPDPPSKQSPPTGSDELLFAEHSDSSGTGNQILQPPPSTPMAPPEFPPPEPTLLRPSSAEIADGSFLPSLPWYEIFLVIRRPIRSLWPFSLTKALSIPSKPILWYAFVVGVFTSRNTANGSLRMSRRLLQVFHKIPKSIGDVPRWPPSVDQKVDLELLVRFQNLLNDQLEMFRDGRPSARAFGKAPKPIEGGSLCFIDSIFCAKLSS</sequence>
<dbReference type="EMBL" id="CABITT030000003">
    <property type="protein sequence ID" value="VVA99411.1"/>
    <property type="molecule type" value="Genomic_DNA"/>
</dbReference>
<evidence type="ECO:0000313" key="2">
    <source>
        <dbReference type="EMBL" id="VVA99411.1"/>
    </source>
</evidence>
<proteinExistence type="predicted"/>
<accession>A0A565BDL8</accession>
<evidence type="ECO:0000313" key="3">
    <source>
        <dbReference type="Proteomes" id="UP000489600"/>
    </source>
</evidence>
<feature type="compositionally biased region" description="Pro residues" evidence="1">
    <location>
        <begin position="87"/>
        <end position="104"/>
    </location>
</feature>
<name>A0A565BDL8_9BRAS</name>
<protein>
    <submittedName>
        <fullName evidence="2">Uncharacterized protein</fullName>
    </submittedName>
</protein>
<gene>
    <name evidence="2" type="ORF">ANE_LOCUS9856</name>
</gene>
<feature type="compositionally biased region" description="Low complexity" evidence="1">
    <location>
        <begin position="44"/>
        <end position="54"/>
    </location>
</feature>
<keyword evidence="3" id="KW-1185">Reference proteome</keyword>
<dbReference type="Proteomes" id="UP000489600">
    <property type="component" value="Unassembled WGS sequence"/>
</dbReference>
<organism evidence="2 3">
    <name type="scientific">Arabis nemorensis</name>
    <dbReference type="NCBI Taxonomy" id="586526"/>
    <lineage>
        <taxon>Eukaryota</taxon>
        <taxon>Viridiplantae</taxon>
        <taxon>Streptophyta</taxon>
        <taxon>Embryophyta</taxon>
        <taxon>Tracheophyta</taxon>
        <taxon>Spermatophyta</taxon>
        <taxon>Magnoliopsida</taxon>
        <taxon>eudicotyledons</taxon>
        <taxon>Gunneridae</taxon>
        <taxon>Pentapetalae</taxon>
        <taxon>rosids</taxon>
        <taxon>malvids</taxon>
        <taxon>Brassicales</taxon>
        <taxon>Brassicaceae</taxon>
        <taxon>Arabideae</taxon>
        <taxon>Arabis</taxon>
    </lineage>
</organism>
<reference evidence="2" key="1">
    <citation type="submission" date="2019-07" db="EMBL/GenBank/DDBJ databases">
        <authorList>
            <person name="Dittberner H."/>
        </authorList>
    </citation>
    <scope>NUCLEOTIDE SEQUENCE [LARGE SCALE GENOMIC DNA]</scope>
</reference>